<evidence type="ECO:0000313" key="2">
    <source>
        <dbReference type="Proteomes" id="UP000824469"/>
    </source>
</evidence>
<reference evidence="1 2" key="1">
    <citation type="journal article" date="2021" name="Nat. Plants">
        <title>The Taxus genome provides insights into paclitaxel biosynthesis.</title>
        <authorList>
            <person name="Xiong X."/>
            <person name="Gou J."/>
            <person name="Liao Q."/>
            <person name="Li Y."/>
            <person name="Zhou Q."/>
            <person name="Bi G."/>
            <person name="Li C."/>
            <person name="Du R."/>
            <person name="Wang X."/>
            <person name="Sun T."/>
            <person name="Guo L."/>
            <person name="Liang H."/>
            <person name="Lu P."/>
            <person name="Wu Y."/>
            <person name="Zhang Z."/>
            <person name="Ro D.K."/>
            <person name="Shang Y."/>
            <person name="Huang S."/>
            <person name="Yan J."/>
        </authorList>
    </citation>
    <scope>NUCLEOTIDE SEQUENCE [LARGE SCALE GENOMIC DNA]</scope>
    <source>
        <strain evidence="1">Ta-2019</strain>
    </source>
</reference>
<dbReference type="EMBL" id="JAHRHJ020000008">
    <property type="protein sequence ID" value="KAH9307178.1"/>
    <property type="molecule type" value="Genomic_DNA"/>
</dbReference>
<comment type="caution">
    <text evidence="1">The sequence shown here is derived from an EMBL/GenBank/DDBJ whole genome shotgun (WGS) entry which is preliminary data.</text>
</comment>
<accession>A0AA38FPU7</accession>
<dbReference type="AlphaFoldDB" id="A0AA38FPU7"/>
<proteinExistence type="predicted"/>
<evidence type="ECO:0000313" key="1">
    <source>
        <dbReference type="EMBL" id="KAH9307178.1"/>
    </source>
</evidence>
<name>A0AA38FPU7_TAXCH</name>
<protein>
    <submittedName>
        <fullName evidence="1">Uncharacterized protein</fullName>
    </submittedName>
</protein>
<feature type="non-terminal residue" evidence="1">
    <location>
        <position position="1"/>
    </location>
</feature>
<keyword evidence="2" id="KW-1185">Reference proteome</keyword>
<organism evidence="1 2">
    <name type="scientific">Taxus chinensis</name>
    <name type="common">Chinese yew</name>
    <name type="synonym">Taxus wallichiana var. chinensis</name>
    <dbReference type="NCBI Taxonomy" id="29808"/>
    <lineage>
        <taxon>Eukaryota</taxon>
        <taxon>Viridiplantae</taxon>
        <taxon>Streptophyta</taxon>
        <taxon>Embryophyta</taxon>
        <taxon>Tracheophyta</taxon>
        <taxon>Spermatophyta</taxon>
        <taxon>Pinopsida</taxon>
        <taxon>Pinidae</taxon>
        <taxon>Conifers II</taxon>
        <taxon>Cupressales</taxon>
        <taxon>Taxaceae</taxon>
        <taxon>Taxus</taxon>
    </lineage>
</organism>
<sequence>ETKQEQEDDDQPSNFFECSVYIGTIFPGLTNPSQPAVSEEDVEEKSAHDVQVNEDKLPIMQGIVIKCSDSNCPTCLEISTLLGDYIDISESSSIITQKEKPHIAEKYLLGSKGLNEKYVIKEIVIPSTSPSSKSFDFEDKF</sequence>
<gene>
    <name evidence="1" type="ORF">KI387_044393</name>
</gene>
<dbReference type="Proteomes" id="UP000824469">
    <property type="component" value="Unassembled WGS sequence"/>
</dbReference>